<feature type="transmembrane region" description="Helical" evidence="2">
    <location>
        <begin position="87"/>
        <end position="105"/>
    </location>
</feature>
<keyword evidence="2" id="KW-0472">Membrane</keyword>
<reference evidence="3 4" key="1">
    <citation type="submission" date="2024-03" db="EMBL/GenBank/DDBJ databases">
        <title>The genome assembly and annotation of the cricket Gryllus longicercus Weissman &amp; Gray.</title>
        <authorList>
            <person name="Szrajer S."/>
            <person name="Gray D."/>
            <person name="Ylla G."/>
        </authorList>
    </citation>
    <scope>NUCLEOTIDE SEQUENCE [LARGE SCALE GENOMIC DNA]</scope>
    <source>
        <strain evidence="3">DAG 2021-001</strain>
        <tissue evidence="3">Whole body minus gut</tissue>
    </source>
</reference>
<feature type="transmembrane region" description="Helical" evidence="2">
    <location>
        <begin position="20"/>
        <end position="38"/>
    </location>
</feature>
<feature type="compositionally biased region" description="Pro residues" evidence="1">
    <location>
        <begin position="166"/>
        <end position="186"/>
    </location>
</feature>
<comment type="caution">
    <text evidence="3">The sequence shown here is derived from an EMBL/GenBank/DDBJ whole genome shotgun (WGS) entry which is preliminary data.</text>
</comment>
<dbReference type="Proteomes" id="UP001378592">
    <property type="component" value="Unassembled WGS sequence"/>
</dbReference>
<dbReference type="AlphaFoldDB" id="A0AAN9Z8G4"/>
<dbReference type="EMBL" id="JAZDUA010000100">
    <property type="protein sequence ID" value="KAK7868126.1"/>
    <property type="molecule type" value="Genomic_DNA"/>
</dbReference>
<keyword evidence="4" id="KW-1185">Reference proteome</keyword>
<evidence type="ECO:0000313" key="3">
    <source>
        <dbReference type="EMBL" id="KAK7868126.1"/>
    </source>
</evidence>
<organism evidence="3 4">
    <name type="scientific">Gryllus longicercus</name>
    <dbReference type="NCBI Taxonomy" id="2509291"/>
    <lineage>
        <taxon>Eukaryota</taxon>
        <taxon>Metazoa</taxon>
        <taxon>Ecdysozoa</taxon>
        <taxon>Arthropoda</taxon>
        <taxon>Hexapoda</taxon>
        <taxon>Insecta</taxon>
        <taxon>Pterygota</taxon>
        <taxon>Neoptera</taxon>
        <taxon>Polyneoptera</taxon>
        <taxon>Orthoptera</taxon>
        <taxon>Ensifera</taxon>
        <taxon>Gryllidea</taxon>
        <taxon>Grylloidea</taxon>
        <taxon>Gryllidae</taxon>
        <taxon>Gryllinae</taxon>
        <taxon>Gryllus</taxon>
    </lineage>
</organism>
<accession>A0AAN9Z8G4</accession>
<protein>
    <submittedName>
        <fullName evidence="3">Uncharacterized protein</fullName>
    </submittedName>
</protein>
<feature type="transmembrane region" description="Helical" evidence="2">
    <location>
        <begin position="50"/>
        <end position="75"/>
    </location>
</feature>
<keyword evidence="2" id="KW-0812">Transmembrane</keyword>
<sequence length="202" mass="22223">MLRARWAALKQAPAPRRPICVLALLLGVYSLALGFWYRSTFVHQKVGGKAHVLSAYCFVEVFADAVIIFIIWANNDKITKGILPKTLLVYFVCMGATFSSLTPILRLYDTKVPLWEGLRFAGNLIQVLLLRGLVKQLWSEEPSSATPIPTVASSLEGARRDCPSPALEPRPRSPAPVHRPVPPSGRPEPQLILSVAGFIGQK</sequence>
<name>A0AAN9Z8G4_9ORTH</name>
<gene>
    <name evidence="3" type="ORF">R5R35_005566</name>
</gene>
<evidence type="ECO:0000313" key="4">
    <source>
        <dbReference type="Proteomes" id="UP001378592"/>
    </source>
</evidence>
<proteinExistence type="predicted"/>
<feature type="region of interest" description="Disordered" evidence="1">
    <location>
        <begin position="155"/>
        <end position="189"/>
    </location>
</feature>
<evidence type="ECO:0000256" key="1">
    <source>
        <dbReference type="SAM" id="MobiDB-lite"/>
    </source>
</evidence>
<keyword evidence="2" id="KW-1133">Transmembrane helix</keyword>
<evidence type="ECO:0000256" key="2">
    <source>
        <dbReference type="SAM" id="Phobius"/>
    </source>
</evidence>